<dbReference type="OrthoDB" id="2943660at2759"/>
<feature type="region of interest" description="Disordered" evidence="7">
    <location>
        <begin position="306"/>
        <end position="328"/>
    </location>
</feature>
<feature type="region of interest" description="Disordered" evidence="7">
    <location>
        <begin position="610"/>
        <end position="629"/>
    </location>
</feature>
<dbReference type="InterPro" id="IPR007219">
    <property type="entry name" value="XnlR_reg_dom"/>
</dbReference>
<sequence>MEFESSTPERPAKRVRQACEPCRRKKAKCPGEQPSCSLCARLNQTCTYAGEQRRSLTNGSHPPGGPVSGISSSETRISQILEDRLGSWEAKMSEFLDALGRDAPSRTQQTVPLTRPLGLANASNTSPLNSLTPLPRWEKVLSIAELYLLYCDSQPLPLFQRESFLRSLPTRDPEIIYAIMALSVRFSDDEAARPEELPTLINGYTEVARGLVMKRVSEGPVELSTLQSLCLLSLVDFTNGNTHRSSIHCSLAMNLAQCANLGSESQSLQSSLAREERRRCFWSICLLKRLHGVDVDNLDFPEGSFPHFPASPNRPPPPNSLSDAVDETRSSGMQDQGILAYMIMLSGVFAKTAKYVRRHGKPGKLPPWSSESDYSEILAAQMDLETQMPYSHRFKPASLSERTLEELQARRDYWGPWLLNQFLYHTILCLVNHPLLLSLSLRNFRSTIPEIFLQHSSDLISSHTTWIIHFINFFEEKGFTISDPFLGYSAAVVATIELQLSFTENAAIRDEKRERFYRCVRFVQSLGQKWPHMARLADRLHKLEYAVSASYQPASGSQNKYLLIDLSRFWEILEYSSNSDTDSARRMFGDSLYSEPPTIAAEVSQTSPLPEPFRLHSHHTSASSPGSQLNLHTPLLAGGQYSMGSMGSPQAPDPLDDEFSILAANFFSQAQDFLPRGDCRDTFGHL</sequence>
<dbReference type="PANTHER" id="PTHR47338:SF9">
    <property type="entry name" value="ZN(II)2CYS6 TRANSCRIPTION FACTOR (EUROFUNG)"/>
    <property type="match status" value="1"/>
</dbReference>
<comment type="subcellular location">
    <subcellularLocation>
        <location evidence="1">Nucleus</location>
    </subcellularLocation>
</comment>
<dbReference type="PANTHER" id="PTHR47338">
    <property type="entry name" value="ZN(II)2CYS6 TRANSCRIPTION FACTOR (EUROFUNG)-RELATED"/>
    <property type="match status" value="1"/>
</dbReference>
<evidence type="ECO:0000256" key="4">
    <source>
        <dbReference type="ARBA" id="ARBA00023125"/>
    </source>
</evidence>
<evidence type="ECO:0000256" key="1">
    <source>
        <dbReference type="ARBA" id="ARBA00004123"/>
    </source>
</evidence>
<evidence type="ECO:0000313" key="9">
    <source>
        <dbReference type="EMBL" id="RAL11057.1"/>
    </source>
</evidence>
<dbReference type="SUPFAM" id="SSF57701">
    <property type="entry name" value="Zn2/Cys6 DNA-binding domain"/>
    <property type="match status" value="1"/>
</dbReference>
<dbReference type="GO" id="GO:0000981">
    <property type="term" value="F:DNA-binding transcription factor activity, RNA polymerase II-specific"/>
    <property type="evidence" value="ECO:0007669"/>
    <property type="project" value="InterPro"/>
</dbReference>
<proteinExistence type="predicted"/>
<keyword evidence="3" id="KW-0805">Transcription regulation</keyword>
<keyword evidence="6" id="KW-0539">Nucleus</keyword>
<keyword evidence="5" id="KW-0804">Transcription</keyword>
<feature type="domain" description="Zn(2)-C6 fungal-type" evidence="8">
    <location>
        <begin position="18"/>
        <end position="48"/>
    </location>
</feature>
<dbReference type="PROSITE" id="PS50048">
    <property type="entry name" value="ZN2_CY6_FUNGAL_2"/>
    <property type="match status" value="1"/>
</dbReference>
<keyword evidence="2" id="KW-0479">Metal-binding</keyword>
<accession>A0A395HTA8</accession>
<dbReference type="SMART" id="SM00066">
    <property type="entry name" value="GAL4"/>
    <property type="match status" value="1"/>
</dbReference>
<dbReference type="GO" id="GO:0009893">
    <property type="term" value="P:positive regulation of metabolic process"/>
    <property type="evidence" value="ECO:0007669"/>
    <property type="project" value="UniProtKB-ARBA"/>
</dbReference>
<dbReference type="GO" id="GO:0005634">
    <property type="term" value="C:nucleus"/>
    <property type="evidence" value="ECO:0007669"/>
    <property type="project" value="UniProtKB-SubCell"/>
</dbReference>
<organism evidence="9 10">
    <name type="scientific">Aspergillus homomorphus (strain CBS 101889)</name>
    <dbReference type="NCBI Taxonomy" id="1450537"/>
    <lineage>
        <taxon>Eukaryota</taxon>
        <taxon>Fungi</taxon>
        <taxon>Dikarya</taxon>
        <taxon>Ascomycota</taxon>
        <taxon>Pezizomycotina</taxon>
        <taxon>Eurotiomycetes</taxon>
        <taxon>Eurotiomycetidae</taxon>
        <taxon>Eurotiales</taxon>
        <taxon>Aspergillaceae</taxon>
        <taxon>Aspergillus</taxon>
        <taxon>Aspergillus subgen. Circumdati</taxon>
    </lineage>
</organism>
<evidence type="ECO:0000256" key="2">
    <source>
        <dbReference type="ARBA" id="ARBA00022723"/>
    </source>
</evidence>
<keyword evidence="4" id="KW-0238">DNA-binding</keyword>
<evidence type="ECO:0000256" key="7">
    <source>
        <dbReference type="SAM" id="MobiDB-lite"/>
    </source>
</evidence>
<dbReference type="GO" id="GO:0006351">
    <property type="term" value="P:DNA-templated transcription"/>
    <property type="evidence" value="ECO:0007669"/>
    <property type="project" value="InterPro"/>
</dbReference>
<dbReference type="RefSeq" id="XP_025550211.1">
    <property type="nucleotide sequence ID" value="XM_025693906.1"/>
</dbReference>
<evidence type="ECO:0000256" key="3">
    <source>
        <dbReference type="ARBA" id="ARBA00023015"/>
    </source>
</evidence>
<dbReference type="CDD" id="cd12148">
    <property type="entry name" value="fungal_TF_MHR"/>
    <property type="match status" value="1"/>
</dbReference>
<evidence type="ECO:0000313" key="10">
    <source>
        <dbReference type="Proteomes" id="UP000248961"/>
    </source>
</evidence>
<dbReference type="CDD" id="cd00067">
    <property type="entry name" value="GAL4"/>
    <property type="match status" value="1"/>
</dbReference>
<dbReference type="Proteomes" id="UP000248961">
    <property type="component" value="Unassembled WGS sequence"/>
</dbReference>
<dbReference type="GeneID" id="37198195"/>
<evidence type="ECO:0000256" key="5">
    <source>
        <dbReference type="ARBA" id="ARBA00023163"/>
    </source>
</evidence>
<dbReference type="STRING" id="1450537.A0A395HTA8"/>
<name>A0A395HTA8_ASPHC</name>
<feature type="compositionally biased region" description="Polar residues" evidence="7">
    <location>
        <begin position="620"/>
        <end position="629"/>
    </location>
</feature>
<dbReference type="Pfam" id="PF04082">
    <property type="entry name" value="Fungal_trans"/>
    <property type="match status" value="1"/>
</dbReference>
<gene>
    <name evidence="9" type="ORF">BO97DRAFT_393130</name>
</gene>
<dbReference type="Pfam" id="PF00172">
    <property type="entry name" value="Zn_clus"/>
    <property type="match status" value="1"/>
</dbReference>
<reference evidence="9 10" key="1">
    <citation type="submission" date="2018-02" db="EMBL/GenBank/DDBJ databases">
        <title>The genomes of Aspergillus section Nigri reveals drivers in fungal speciation.</title>
        <authorList>
            <consortium name="DOE Joint Genome Institute"/>
            <person name="Vesth T.C."/>
            <person name="Nybo J."/>
            <person name="Theobald S."/>
            <person name="Brandl J."/>
            <person name="Frisvad J.C."/>
            <person name="Nielsen K.F."/>
            <person name="Lyhne E.K."/>
            <person name="Kogle M.E."/>
            <person name="Kuo A."/>
            <person name="Riley R."/>
            <person name="Clum A."/>
            <person name="Nolan M."/>
            <person name="Lipzen A."/>
            <person name="Salamov A."/>
            <person name="Henrissat B."/>
            <person name="Wiebenga A."/>
            <person name="De vries R.P."/>
            <person name="Grigoriev I.V."/>
            <person name="Mortensen U.H."/>
            <person name="Andersen M.R."/>
            <person name="Baker S.E."/>
        </authorList>
    </citation>
    <scope>NUCLEOTIDE SEQUENCE [LARGE SCALE GENOMIC DNA]</scope>
    <source>
        <strain evidence="9 10">CBS 101889</strain>
    </source>
</reference>
<dbReference type="GO" id="GO:0003677">
    <property type="term" value="F:DNA binding"/>
    <property type="evidence" value="ECO:0007669"/>
    <property type="project" value="UniProtKB-KW"/>
</dbReference>
<protein>
    <recommendedName>
        <fullName evidence="8">Zn(2)-C6 fungal-type domain-containing protein</fullName>
    </recommendedName>
</protein>
<keyword evidence="10" id="KW-1185">Reference proteome</keyword>
<dbReference type="InterPro" id="IPR036864">
    <property type="entry name" value="Zn2-C6_fun-type_DNA-bd_sf"/>
</dbReference>
<evidence type="ECO:0000256" key="6">
    <source>
        <dbReference type="ARBA" id="ARBA00023242"/>
    </source>
</evidence>
<dbReference type="InterPro" id="IPR001138">
    <property type="entry name" value="Zn2Cys6_DnaBD"/>
</dbReference>
<dbReference type="AlphaFoldDB" id="A0A395HTA8"/>
<dbReference type="InterPro" id="IPR050815">
    <property type="entry name" value="TF_fung"/>
</dbReference>
<evidence type="ECO:0000259" key="8">
    <source>
        <dbReference type="PROSITE" id="PS50048"/>
    </source>
</evidence>
<dbReference type="EMBL" id="KZ824291">
    <property type="protein sequence ID" value="RAL11057.1"/>
    <property type="molecule type" value="Genomic_DNA"/>
</dbReference>
<dbReference type="Gene3D" id="4.10.240.10">
    <property type="entry name" value="Zn(2)-C6 fungal-type DNA-binding domain"/>
    <property type="match status" value="1"/>
</dbReference>
<dbReference type="GO" id="GO:0008270">
    <property type="term" value="F:zinc ion binding"/>
    <property type="evidence" value="ECO:0007669"/>
    <property type="project" value="InterPro"/>
</dbReference>
<dbReference type="VEuPathDB" id="FungiDB:BO97DRAFT_393130"/>
<dbReference type="PROSITE" id="PS00463">
    <property type="entry name" value="ZN2_CY6_FUNGAL_1"/>
    <property type="match status" value="1"/>
</dbReference>